<dbReference type="Proteomes" id="UP000727056">
    <property type="component" value="Unassembled WGS sequence"/>
</dbReference>
<dbReference type="InterPro" id="IPR010610">
    <property type="entry name" value="EryCIII-like_C"/>
</dbReference>
<gene>
    <name evidence="3" type="ORF">HCN52_09995</name>
</gene>
<keyword evidence="4" id="KW-1185">Reference proteome</keyword>
<evidence type="ECO:0000313" key="4">
    <source>
        <dbReference type="Proteomes" id="UP000727056"/>
    </source>
</evidence>
<reference evidence="3 4" key="1">
    <citation type="submission" date="2020-03" db="EMBL/GenBank/DDBJ databases">
        <title>Draft genome of Streptomyces sp. ventii, isolated from the Axial Seamount in the Pacific Ocean, and resequencing of the two type strains Streptomyces lonarensis strain NCL 716 and Streptomyces bohaiensis strain 11A07.</title>
        <authorList>
            <person name="Loughran R.M."/>
            <person name="Pfannmuller K.M."/>
            <person name="Wasson B.J."/>
            <person name="Deadmond M.C."/>
            <person name="Paddock B.E."/>
            <person name="Koyack M.J."/>
            <person name="Gallegos D.A."/>
            <person name="Mitchell E.A."/>
            <person name="Ushijima B."/>
            <person name="Saw J.H."/>
            <person name="Mcphail K.L."/>
            <person name="Videau P."/>
        </authorList>
    </citation>
    <scope>NUCLEOTIDE SEQUENCE [LARGE SCALE GENOMIC DNA]</scope>
    <source>
        <strain evidence="3 4">11A07</strain>
    </source>
</reference>
<dbReference type="Gene3D" id="3.40.50.2000">
    <property type="entry name" value="Glycogen Phosphorylase B"/>
    <property type="match status" value="2"/>
</dbReference>
<evidence type="ECO:0000313" key="3">
    <source>
        <dbReference type="EMBL" id="NJQ15272.1"/>
    </source>
</evidence>
<dbReference type="InterPro" id="IPR050426">
    <property type="entry name" value="Glycosyltransferase_28"/>
</dbReference>
<protein>
    <submittedName>
        <fullName evidence="3">Glycosyltransferase family 1 protein</fullName>
    </submittedName>
</protein>
<evidence type="ECO:0000256" key="1">
    <source>
        <dbReference type="ARBA" id="ARBA00022679"/>
    </source>
</evidence>
<proteinExistence type="predicted"/>
<dbReference type="PANTHER" id="PTHR48050:SF13">
    <property type="entry name" value="STEROL 3-BETA-GLUCOSYLTRANSFERASE UGT80A2"/>
    <property type="match status" value="1"/>
</dbReference>
<dbReference type="CDD" id="cd03784">
    <property type="entry name" value="GT1_Gtf-like"/>
    <property type="match status" value="1"/>
</dbReference>
<keyword evidence="1" id="KW-0808">Transferase</keyword>
<dbReference type="Pfam" id="PF06722">
    <property type="entry name" value="EryCIII-like_C"/>
    <property type="match status" value="1"/>
</dbReference>
<name>A0ABX1C7Z7_9ACTN</name>
<dbReference type="PANTHER" id="PTHR48050">
    <property type="entry name" value="STEROL 3-BETA-GLUCOSYLTRANSFERASE"/>
    <property type="match status" value="1"/>
</dbReference>
<sequence>MRVLCTVTGTPSHARAMLPLVRALSGAGHEVLVVAPPGPARVFAHEKATVRVEFAELSDQVMGALMDGRATLPPDLDLHDQRLWMLPACGPHLSDNYRLLLPIAREFAPHLLLRDGTDFAGFLVAETLGVVQVPAPSGTGQYLDPELVTGALAERRDELGLPADDDPLAIYRHGRLDCVPASLSYARPGLPDAFAYQQSPVVTRAQRLPEWMAELPADRPLVIAATGTLLTDFTPEEGTLPEAATDNPLSHVPEAYIAGLSEIDCTAIVATAGIPVDPTLAGDNVHVVDHFPQPELLQCAQLFLTHGGYNSIRESLRAGVPMAVLPLFGDQEHNANRTAELGVGLRVMDADAENVTKTCDRLVGDAAATAGARAAQRRMMTLPPVEAAVDHLEGLVG</sequence>
<dbReference type="InterPro" id="IPR002213">
    <property type="entry name" value="UDP_glucos_trans"/>
</dbReference>
<evidence type="ECO:0000259" key="2">
    <source>
        <dbReference type="Pfam" id="PF06722"/>
    </source>
</evidence>
<dbReference type="EMBL" id="JAAVJC010000062">
    <property type="protein sequence ID" value="NJQ15272.1"/>
    <property type="molecule type" value="Genomic_DNA"/>
</dbReference>
<dbReference type="SUPFAM" id="SSF53756">
    <property type="entry name" value="UDP-Glycosyltransferase/glycogen phosphorylase"/>
    <property type="match status" value="1"/>
</dbReference>
<feature type="domain" description="Erythromycin biosynthesis protein CIII-like C-terminal" evidence="2">
    <location>
        <begin position="260"/>
        <end position="389"/>
    </location>
</feature>
<accession>A0ABX1C7Z7</accession>
<comment type="caution">
    <text evidence="3">The sequence shown here is derived from an EMBL/GenBank/DDBJ whole genome shotgun (WGS) entry which is preliminary data.</text>
</comment>
<organism evidence="3 4">
    <name type="scientific">Streptomyces bohaiensis</name>
    <dbReference type="NCBI Taxonomy" id="1431344"/>
    <lineage>
        <taxon>Bacteria</taxon>
        <taxon>Bacillati</taxon>
        <taxon>Actinomycetota</taxon>
        <taxon>Actinomycetes</taxon>
        <taxon>Kitasatosporales</taxon>
        <taxon>Streptomycetaceae</taxon>
        <taxon>Streptomyces</taxon>
    </lineage>
</organism>
<dbReference type="RefSeq" id="WP_168088050.1">
    <property type="nucleotide sequence ID" value="NZ_BHZH01000126.1"/>
</dbReference>